<dbReference type="AlphaFoldDB" id="A0A2A6QAH8"/>
<dbReference type="SUPFAM" id="SSF141571">
    <property type="entry name" value="Pentapeptide repeat-like"/>
    <property type="match status" value="1"/>
</dbReference>
<dbReference type="EMBL" id="RRGJ01000004">
    <property type="protein sequence ID" value="TJQ17629.1"/>
    <property type="molecule type" value="Genomic_DNA"/>
</dbReference>
<dbReference type="RefSeq" id="WP_000651452.1">
    <property type="nucleotide sequence ID" value="NZ_CP169309.1"/>
</dbReference>
<proteinExistence type="predicted"/>
<dbReference type="Gene3D" id="2.160.20.80">
    <property type="entry name" value="E3 ubiquitin-protein ligase SopA"/>
    <property type="match status" value="1"/>
</dbReference>
<gene>
    <name evidence="1" type="ORF">C9Z68_04040</name>
</gene>
<comment type="caution">
    <text evidence="1">The sequence shown here is derived from an EMBL/GenBank/DDBJ whole genome shotgun (WGS) entry which is preliminary data.</text>
</comment>
<organism evidence="1 2">
    <name type="scientific">Escherichia coli</name>
    <dbReference type="NCBI Taxonomy" id="562"/>
    <lineage>
        <taxon>Bacteria</taxon>
        <taxon>Pseudomonadati</taxon>
        <taxon>Pseudomonadota</taxon>
        <taxon>Gammaproteobacteria</taxon>
        <taxon>Enterobacterales</taxon>
        <taxon>Enterobacteriaceae</taxon>
        <taxon>Escherichia</taxon>
    </lineage>
</organism>
<reference evidence="1 2" key="1">
    <citation type="submission" date="2018-12" db="EMBL/GenBank/DDBJ databases">
        <title>Food and Water Safety Consortium.</title>
        <authorList>
            <person name="Tyson S."/>
            <person name="Peterson C.-L."/>
            <person name="Olson A."/>
            <person name="Tyler S."/>
            <person name="Cabral J."/>
            <person name="Lynch T."/>
            <person name="Knox N."/>
            <person name="Van Domselaar G."/>
            <person name="Graham M."/>
        </authorList>
    </citation>
    <scope>NUCLEOTIDE SEQUENCE [LARGE SCALE GENOMIC DNA]</scope>
    <source>
        <strain evidence="1 2">FWSEC0118</strain>
    </source>
</reference>
<evidence type="ECO:0000313" key="1">
    <source>
        <dbReference type="EMBL" id="TJQ17629.1"/>
    </source>
</evidence>
<sequence>MKDGIYTLPHYLYKSNIADNETIKETRKDNSLKILCEYKTELIILFDDFFRSQQLPKISPALHFLFQQTNLIDAHFYRCKVQEHTIQLSFLKDKNITLLRLDVFDDVTSEYITEDIKISEDCHVKFLKFLKTNFDQEIYDQLYTPEIFYEACKKVQSFYDHQDTLLNRKYREIDKKKGYLSKELKKLIKMNTYPELYNGQYQKIPYLSIDVNQDITWQNFKTSNTAYSQLCEKLSSFKITTNQLIQKTACCTTEKTTTNKFNVVFSYDGYYIKEFILLLPYNKSMEIYELNKQKIQYLTAPNINIHKILLSNLTIEKSNLTYGYYSTCILSNISCFESDLSNTTFFNGEINNLFLKKCNIFGVFFIKTKIKNLLCEDIMPVRWTTQLVNKYLGNIYTGVFKTLGSIDDKASRFEILIPLVQTLVRDNVTLNNDVYQELTKYMHDYDKTSPEMSKYLQSINESMFLMTNIPHQDPPPKKDVIQNKITSDAY</sequence>
<name>A0A2A6QAH8_ECOLX</name>
<dbReference type="Proteomes" id="UP000309937">
    <property type="component" value="Unassembled WGS sequence"/>
</dbReference>
<protein>
    <submittedName>
        <fullName evidence="1">Pentapeptide repeat-containing protein</fullName>
    </submittedName>
</protein>
<accession>A0A2A6QAH8</accession>
<evidence type="ECO:0000313" key="2">
    <source>
        <dbReference type="Proteomes" id="UP000309937"/>
    </source>
</evidence>